<keyword evidence="3" id="KW-1185">Reference proteome</keyword>
<feature type="transmembrane region" description="Helical" evidence="1">
    <location>
        <begin position="300"/>
        <end position="322"/>
    </location>
</feature>
<dbReference type="EMBL" id="JAZGQO010000021">
    <property type="protein sequence ID" value="KAK6166220.1"/>
    <property type="molecule type" value="Genomic_DNA"/>
</dbReference>
<dbReference type="InterPro" id="IPR036259">
    <property type="entry name" value="MFS_trans_sf"/>
</dbReference>
<accession>A0AAN8J421</accession>
<comment type="caution">
    <text evidence="2">The sequence shown here is derived from an EMBL/GenBank/DDBJ whole genome shotgun (WGS) entry which is preliminary data.</text>
</comment>
<proteinExistence type="predicted"/>
<feature type="transmembrane region" description="Helical" evidence="1">
    <location>
        <begin position="178"/>
        <end position="196"/>
    </location>
</feature>
<feature type="transmembrane region" description="Helical" evidence="1">
    <location>
        <begin position="147"/>
        <end position="171"/>
    </location>
</feature>
<evidence type="ECO:0000313" key="3">
    <source>
        <dbReference type="Proteomes" id="UP001347796"/>
    </source>
</evidence>
<feature type="transmembrane region" description="Helical" evidence="1">
    <location>
        <begin position="357"/>
        <end position="382"/>
    </location>
</feature>
<keyword evidence="1" id="KW-0472">Membrane</keyword>
<evidence type="ECO:0000256" key="1">
    <source>
        <dbReference type="SAM" id="Phobius"/>
    </source>
</evidence>
<dbReference type="AlphaFoldDB" id="A0AAN8J421"/>
<dbReference type="PANTHER" id="PTHR11360:SF311">
    <property type="entry name" value="MAJOR FACILITATOR SUPERFAMILY (MFS) PROFILE DOMAIN-CONTAINING PROTEIN"/>
    <property type="match status" value="1"/>
</dbReference>
<keyword evidence="1" id="KW-1133">Transmembrane helix</keyword>
<feature type="transmembrane region" description="Helical" evidence="1">
    <location>
        <begin position="55"/>
        <end position="79"/>
    </location>
</feature>
<dbReference type="GO" id="GO:0022857">
    <property type="term" value="F:transmembrane transporter activity"/>
    <property type="evidence" value="ECO:0007669"/>
    <property type="project" value="InterPro"/>
</dbReference>
<dbReference type="InterPro" id="IPR011701">
    <property type="entry name" value="MFS"/>
</dbReference>
<organism evidence="2 3">
    <name type="scientific">Patella caerulea</name>
    <name type="common">Rayed Mediterranean limpet</name>
    <dbReference type="NCBI Taxonomy" id="87958"/>
    <lineage>
        <taxon>Eukaryota</taxon>
        <taxon>Metazoa</taxon>
        <taxon>Spiralia</taxon>
        <taxon>Lophotrochozoa</taxon>
        <taxon>Mollusca</taxon>
        <taxon>Gastropoda</taxon>
        <taxon>Patellogastropoda</taxon>
        <taxon>Patelloidea</taxon>
        <taxon>Patellidae</taxon>
        <taxon>Patella</taxon>
    </lineage>
</organism>
<feature type="transmembrane region" description="Helical" evidence="1">
    <location>
        <begin position="334"/>
        <end position="351"/>
    </location>
</feature>
<evidence type="ECO:0000313" key="2">
    <source>
        <dbReference type="EMBL" id="KAK6166220.1"/>
    </source>
</evidence>
<protein>
    <submittedName>
        <fullName evidence="2">Uncharacterized protein</fullName>
    </submittedName>
</protein>
<gene>
    <name evidence="2" type="ORF">SNE40_022969</name>
</gene>
<feature type="transmembrane region" description="Helical" evidence="1">
    <location>
        <begin position="208"/>
        <end position="230"/>
    </location>
</feature>
<dbReference type="Pfam" id="PF07690">
    <property type="entry name" value="MFS_1"/>
    <property type="match status" value="1"/>
</dbReference>
<feature type="transmembrane region" description="Helical" evidence="1">
    <location>
        <begin position="394"/>
        <end position="413"/>
    </location>
</feature>
<dbReference type="SUPFAM" id="SSF103473">
    <property type="entry name" value="MFS general substrate transporter"/>
    <property type="match status" value="1"/>
</dbReference>
<keyword evidence="1" id="KW-0812">Transmembrane</keyword>
<dbReference type="InterPro" id="IPR050327">
    <property type="entry name" value="Proton-linked_MCT"/>
</dbReference>
<dbReference type="PANTHER" id="PTHR11360">
    <property type="entry name" value="MONOCARBOXYLATE TRANSPORTER"/>
    <property type="match status" value="1"/>
</dbReference>
<sequence>MDVQAKLTNGHQYFEATSTEVNGELGMENGPLVPVKIDNVTANTVNNKKRPVTDWLLLLICCMCNFLLVGYSYGIAVLFLDMKWTFGSSRADTSLIQSMNNGLMFGGGIISSFITSVMGIGDAFSISALVASLAAIGGFVFEKLPLVILSVGAIGGLALCVMFTSLFIVIGRVFKDKYNMALSCLLLGGGIGSFVFPNVNAVLLENYGWRGTFLILGGVILNTLPVGLLIRSLLSTNTTATGSIKKRCLDSQFFQSHISLWRDPLFVTSILCLILRSVPIGLVTFFMLDIAEYKQFDLSTGSLFLSVVGFGNLSGRFLALLTRPIMKVSPVKEYALYIMFSGLAIFGLAVADSYVNILAACICFGLAYGMIASTAATTVFFIASEEHYPSALGIFNTGMGIGFGIAGPIGGAIKDSVDSYTYVLFGFATVSSFSGILLMTVACCFQKFRRVNTDREIT</sequence>
<dbReference type="Proteomes" id="UP001347796">
    <property type="component" value="Unassembled WGS sequence"/>
</dbReference>
<feature type="transmembrane region" description="Helical" evidence="1">
    <location>
        <begin position="419"/>
        <end position="445"/>
    </location>
</feature>
<feature type="transmembrane region" description="Helical" evidence="1">
    <location>
        <begin position="124"/>
        <end position="141"/>
    </location>
</feature>
<feature type="transmembrane region" description="Helical" evidence="1">
    <location>
        <begin position="99"/>
        <end position="117"/>
    </location>
</feature>
<reference evidence="2 3" key="1">
    <citation type="submission" date="2024-01" db="EMBL/GenBank/DDBJ databases">
        <title>The genome of the rayed Mediterranean limpet Patella caerulea (Linnaeus, 1758).</title>
        <authorList>
            <person name="Anh-Thu Weber A."/>
            <person name="Halstead-Nussloch G."/>
        </authorList>
    </citation>
    <scope>NUCLEOTIDE SEQUENCE [LARGE SCALE GENOMIC DNA]</scope>
    <source>
        <strain evidence="2">AATW-2023a</strain>
        <tissue evidence="2">Whole specimen</tissue>
    </source>
</reference>
<dbReference type="Gene3D" id="1.20.1250.20">
    <property type="entry name" value="MFS general substrate transporter like domains"/>
    <property type="match status" value="2"/>
</dbReference>
<feature type="transmembrane region" description="Helical" evidence="1">
    <location>
        <begin position="265"/>
        <end position="288"/>
    </location>
</feature>
<name>A0AAN8J421_PATCE</name>